<evidence type="ECO:0000313" key="1">
    <source>
        <dbReference type="EMBL" id="QDU68672.1"/>
    </source>
</evidence>
<dbReference type="Gene3D" id="3.40.720.10">
    <property type="entry name" value="Alkaline Phosphatase, subunit A"/>
    <property type="match status" value="1"/>
</dbReference>
<dbReference type="PANTHER" id="PTHR10151">
    <property type="entry name" value="ECTONUCLEOTIDE PYROPHOSPHATASE/PHOSPHODIESTERASE"/>
    <property type="match status" value="1"/>
</dbReference>
<accession>A0A518BNW1</accession>
<dbReference type="Pfam" id="PF01663">
    <property type="entry name" value="Phosphodiest"/>
    <property type="match status" value="1"/>
</dbReference>
<proteinExistence type="predicted"/>
<name>A0A518BNW1_9BACT</name>
<dbReference type="GO" id="GO:0016787">
    <property type="term" value="F:hydrolase activity"/>
    <property type="evidence" value="ECO:0007669"/>
    <property type="project" value="UniProtKB-ARBA"/>
</dbReference>
<evidence type="ECO:0000313" key="2">
    <source>
        <dbReference type="Proteomes" id="UP000316921"/>
    </source>
</evidence>
<reference evidence="1 2" key="1">
    <citation type="submission" date="2019-02" db="EMBL/GenBank/DDBJ databases">
        <title>Deep-cultivation of Planctomycetes and their phenomic and genomic characterization uncovers novel biology.</title>
        <authorList>
            <person name="Wiegand S."/>
            <person name="Jogler M."/>
            <person name="Boedeker C."/>
            <person name="Pinto D."/>
            <person name="Vollmers J."/>
            <person name="Rivas-Marin E."/>
            <person name="Kohn T."/>
            <person name="Peeters S.H."/>
            <person name="Heuer A."/>
            <person name="Rast P."/>
            <person name="Oberbeckmann S."/>
            <person name="Bunk B."/>
            <person name="Jeske O."/>
            <person name="Meyerdierks A."/>
            <person name="Storesund J.E."/>
            <person name="Kallscheuer N."/>
            <person name="Luecker S."/>
            <person name="Lage O.M."/>
            <person name="Pohl T."/>
            <person name="Merkel B.J."/>
            <person name="Hornburger P."/>
            <person name="Mueller R.-W."/>
            <person name="Bruemmer F."/>
            <person name="Labrenz M."/>
            <person name="Spormann A.M."/>
            <person name="Op den Camp H."/>
            <person name="Overmann J."/>
            <person name="Amann R."/>
            <person name="Jetten M.S.M."/>
            <person name="Mascher T."/>
            <person name="Medema M.H."/>
            <person name="Devos D.P."/>
            <person name="Kaster A.-K."/>
            <person name="Ovreas L."/>
            <person name="Rohde M."/>
            <person name="Galperin M.Y."/>
            <person name="Jogler C."/>
        </authorList>
    </citation>
    <scope>NUCLEOTIDE SEQUENCE [LARGE SCALE GENOMIC DNA]</scope>
    <source>
        <strain evidence="1 2">Pla133</strain>
    </source>
</reference>
<dbReference type="KEGG" id="pbap:Pla133_37740"/>
<dbReference type="PANTHER" id="PTHR10151:SF120">
    <property type="entry name" value="BIS(5'-ADENOSYL)-TRIPHOSPHATASE"/>
    <property type="match status" value="1"/>
</dbReference>
<dbReference type="AlphaFoldDB" id="A0A518BNW1"/>
<dbReference type="InterPro" id="IPR017850">
    <property type="entry name" value="Alkaline_phosphatase_core_sf"/>
</dbReference>
<sequence>MRSALHALPSAAVVLLGLGLGAGCGGPDEPQALGPVLLVGMDGLDPTIVAELLHDGRLPNFARFAEQGVLGRLTTLEPTYSPVIWTTIATGQALTAHGIDFFIDTRSTGLPYTSEARRVPALWNIVSDAGLGVDVVGWWVSWPAEPVNGRILASYAAQAQAHVIWKAAYDADQVPEQTWPEDLWDVVRDDIVFAEDREQVQQQFNSRFKVPDIQDEPVPRLVRDLAWTLSADRSNLAVAERFLSDDPGDLVMTYLGLPDVAGHRFWRYHAPGDFHYEVPPAHLDALGDVLNLAYVDVDEALGRLMSLVDERWTILLCSDHGMHADPLMLDDPVSLGSGHHLDAPPGIFGALGRGIAAGGEHLGDAPLGTVFDVAPTVLRLLGLPQPEHWPSVASGNGLDRVLDPEFARANPARTCESPDLDWVRAHPRSLPRSPTEHANEDFTDQLDALGYLDSLNKPTGDADQN</sequence>
<dbReference type="InterPro" id="IPR002591">
    <property type="entry name" value="Phosphodiest/P_Trfase"/>
</dbReference>
<keyword evidence="2" id="KW-1185">Reference proteome</keyword>
<organism evidence="1 2">
    <name type="scientific">Engelhardtia mirabilis</name>
    <dbReference type="NCBI Taxonomy" id="2528011"/>
    <lineage>
        <taxon>Bacteria</taxon>
        <taxon>Pseudomonadati</taxon>
        <taxon>Planctomycetota</taxon>
        <taxon>Planctomycetia</taxon>
        <taxon>Planctomycetia incertae sedis</taxon>
        <taxon>Engelhardtia</taxon>
    </lineage>
</organism>
<gene>
    <name evidence="1" type="ORF">Pla133_37740</name>
</gene>
<dbReference type="Proteomes" id="UP000316921">
    <property type="component" value="Chromosome"/>
</dbReference>
<dbReference type="RefSeq" id="WP_145067887.1">
    <property type="nucleotide sequence ID" value="NZ_CP036287.1"/>
</dbReference>
<dbReference type="SUPFAM" id="SSF53649">
    <property type="entry name" value="Alkaline phosphatase-like"/>
    <property type="match status" value="1"/>
</dbReference>
<dbReference type="PROSITE" id="PS51257">
    <property type="entry name" value="PROKAR_LIPOPROTEIN"/>
    <property type="match status" value="1"/>
</dbReference>
<protein>
    <submittedName>
        <fullName evidence="1">Type I phosphodiesterase / nucleotide pyrophosphatase</fullName>
    </submittedName>
</protein>
<dbReference type="EMBL" id="CP036287">
    <property type="protein sequence ID" value="QDU68672.1"/>
    <property type="molecule type" value="Genomic_DNA"/>
</dbReference>